<dbReference type="KEGG" id="ati:AL072_02120"/>
<keyword evidence="2" id="KW-1185">Reference proteome</keyword>
<proteinExistence type="predicted"/>
<reference evidence="2" key="1">
    <citation type="submission" date="2015-08" db="EMBL/GenBank/DDBJ databases">
        <title>Complete Genome Sequence of Azospirillum thiophilum BV-S.</title>
        <authorList>
            <person name="Fomenkov A."/>
            <person name="Vincze T."/>
            <person name="Grabovich M."/>
            <person name="Dubinina G."/>
            <person name="Orlova M."/>
            <person name="Belousova E."/>
            <person name="Roberts R.J."/>
        </authorList>
    </citation>
    <scope>NUCLEOTIDE SEQUENCE [LARGE SCALE GENOMIC DNA]</scope>
    <source>
        <strain evidence="2">BV-S</strain>
    </source>
</reference>
<dbReference type="InterPro" id="IPR010982">
    <property type="entry name" value="Lambda_DNA-bd_dom_sf"/>
</dbReference>
<name>A0AAC8VV66_9PROT</name>
<protein>
    <submittedName>
        <fullName evidence="1">Transcriptional regulator</fullName>
    </submittedName>
</protein>
<dbReference type="AlphaFoldDB" id="A0AAC8VV66"/>
<dbReference type="RefSeq" id="WP_045581712.1">
    <property type="nucleotide sequence ID" value="NZ_CP012401.1"/>
</dbReference>
<dbReference type="Gene3D" id="1.10.260.40">
    <property type="entry name" value="lambda repressor-like DNA-binding domains"/>
    <property type="match status" value="1"/>
</dbReference>
<accession>A0AAC8VV66</accession>
<sequence length="144" mass="16749">MYHYTECGLPNVWLANGVKPHATPYGEAMVIENVEGLHRAIGMQLVHRKPYLTGCEFRFLRKELDLSQNALAGYFGNDAQSVALWEKRGRVPKWADRFLRAIYREHMEGNAHIREIIARLNDMDRQEHERQVFEDTPQGWRAAA</sequence>
<reference evidence="1 2" key="2">
    <citation type="journal article" date="2016" name="Genome Announc.">
        <title>Complete Genome Sequence of a Strain of Azospirillum thiophilum Isolated from a Sulfide Spring.</title>
        <authorList>
            <person name="Fomenkov A."/>
            <person name="Vincze T."/>
            <person name="Grabovich M."/>
            <person name="Anton B.P."/>
            <person name="Dubinina G."/>
            <person name="Orlova M."/>
            <person name="Belousova E."/>
            <person name="Roberts R.J."/>
        </authorList>
    </citation>
    <scope>NUCLEOTIDE SEQUENCE [LARGE SCALE GENOMIC DNA]</scope>
    <source>
        <strain evidence="1 2">BV-S</strain>
    </source>
</reference>
<dbReference type="Proteomes" id="UP000069935">
    <property type="component" value="Chromosome 1"/>
</dbReference>
<gene>
    <name evidence="1" type="ORF">AL072_02120</name>
</gene>
<dbReference type="GO" id="GO:0003677">
    <property type="term" value="F:DNA binding"/>
    <property type="evidence" value="ECO:0007669"/>
    <property type="project" value="InterPro"/>
</dbReference>
<dbReference type="EMBL" id="CP012401">
    <property type="protein sequence ID" value="ALG69917.1"/>
    <property type="molecule type" value="Genomic_DNA"/>
</dbReference>
<dbReference type="SUPFAM" id="SSF47413">
    <property type="entry name" value="lambda repressor-like DNA-binding domains"/>
    <property type="match status" value="1"/>
</dbReference>
<evidence type="ECO:0000313" key="2">
    <source>
        <dbReference type="Proteomes" id="UP000069935"/>
    </source>
</evidence>
<evidence type="ECO:0000313" key="1">
    <source>
        <dbReference type="EMBL" id="ALG69917.1"/>
    </source>
</evidence>
<organism evidence="1 2">
    <name type="scientific">Azospirillum thiophilum</name>
    <dbReference type="NCBI Taxonomy" id="528244"/>
    <lineage>
        <taxon>Bacteria</taxon>
        <taxon>Pseudomonadati</taxon>
        <taxon>Pseudomonadota</taxon>
        <taxon>Alphaproteobacteria</taxon>
        <taxon>Rhodospirillales</taxon>
        <taxon>Azospirillaceae</taxon>
        <taxon>Azospirillum</taxon>
    </lineage>
</organism>